<dbReference type="InterPro" id="IPR056442">
    <property type="entry name" value="GINT1_N"/>
</dbReference>
<dbReference type="EMBL" id="JBHSKS010000001">
    <property type="protein sequence ID" value="MFC5190308.1"/>
    <property type="molecule type" value="Genomic_DNA"/>
</dbReference>
<proteinExistence type="predicted"/>
<sequence length="534" mass="61921">MLRIGILLDSSTIQAWQAEAIRQILSSGLAEISVLVFNQSPKSSGNPSPMGYRIYRALDRTLFNTKWDAFKAVSIDDILPRDIETVTLKPIQKKYRDSFSNADLDRIEEFKLDVLLRFGFRILSGKILTLPKLGVWSFHHGDPAVYRGGPPAFWEVMRQIPSTGVALLQLTEKLDQGPILYQSWTQTDPLSVQRNANKLFWLSACFPVRVIREIHQVGLEKWKNNRLDHPNKPTGPLWRPPSASRLLPLISKLIFRTILRKWKERLFKPHWDLGYVENLTFTNQILAPQDVQLVPNPRSAESYLADPFPIQQQGKDWIFAEEYSKREGKGRITVVDQQGAIRPVVEEKWHLSYPFIWEENGQWSLIPESAASGQIWKYTAVDFPFVWQRKEVMLPVEGYDPTLWKSTEGYWLFVNQKAHPACSPFDELYLYFSPSLDFPTWVSHALNPIVSDVRRSRPAGRLFLKNGKLYRPAQDSEKRYGHRIRLMEIKKLSLSDYEEVEVCKIEPSESSSILGIHTLNQMGDRWVMDFYFRK</sequence>
<evidence type="ECO:0000259" key="1">
    <source>
        <dbReference type="Pfam" id="PF24793"/>
    </source>
</evidence>
<dbReference type="Gene3D" id="3.40.50.170">
    <property type="entry name" value="Formyl transferase, N-terminal domain"/>
    <property type="match status" value="1"/>
</dbReference>
<accession>A0ABW0BSW7</accession>
<dbReference type="SUPFAM" id="SSF53328">
    <property type="entry name" value="Formyltransferase"/>
    <property type="match status" value="1"/>
</dbReference>
<dbReference type="RefSeq" id="WP_377911258.1">
    <property type="nucleotide sequence ID" value="NZ_JBHSKS010000001.1"/>
</dbReference>
<feature type="domain" description="Glucosamine inositolphosphorylceramide transferase 1 N-terminal" evidence="1">
    <location>
        <begin position="299"/>
        <end position="503"/>
    </location>
</feature>
<protein>
    <recommendedName>
        <fullName evidence="1">Glucosamine inositolphosphorylceramide transferase 1 N-terminal domain-containing protein</fullName>
    </recommendedName>
</protein>
<gene>
    <name evidence="2" type="ORF">ACFPIK_00910</name>
</gene>
<name>A0ABW0BSW7_9BACT</name>
<keyword evidence="3" id="KW-1185">Reference proteome</keyword>
<dbReference type="InterPro" id="IPR023296">
    <property type="entry name" value="Glyco_hydro_beta-prop_sf"/>
</dbReference>
<dbReference type="Pfam" id="PF24793">
    <property type="entry name" value="GINT1_N"/>
    <property type="match status" value="1"/>
</dbReference>
<evidence type="ECO:0000313" key="2">
    <source>
        <dbReference type="EMBL" id="MFC5190308.1"/>
    </source>
</evidence>
<organism evidence="2 3">
    <name type="scientific">Algoriphagus aquatilis</name>
    <dbReference type="NCBI Taxonomy" id="490186"/>
    <lineage>
        <taxon>Bacteria</taxon>
        <taxon>Pseudomonadati</taxon>
        <taxon>Bacteroidota</taxon>
        <taxon>Cytophagia</taxon>
        <taxon>Cytophagales</taxon>
        <taxon>Cyclobacteriaceae</taxon>
        <taxon>Algoriphagus</taxon>
    </lineage>
</organism>
<comment type="caution">
    <text evidence="2">The sequence shown here is derived from an EMBL/GenBank/DDBJ whole genome shotgun (WGS) entry which is preliminary data.</text>
</comment>
<evidence type="ECO:0000313" key="3">
    <source>
        <dbReference type="Proteomes" id="UP001596163"/>
    </source>
</evidence>
<dbReference type="Proteomes" id="UP001596163">
    <property type="component" value="Unassembled WGS sequence"/>
</dbReference>
<dbReference type="InterPro" id="IPR036477">
    <property type="entry name" value="Formyl_transf_N_sf"/>
</dbReference>
<dbReference type="SUPFAM" id="SSF75005">
    <property type="entry name" value="Arabinanase/levansucrase/invertase"/>
    <property type="match status" value="1"/>
</dbReference>
<reference evidence="3" key="1">
    <citation type="journal article" date="2019" name="Int. J. Syst. Evol. Microbiol.">
        <title>The Global Catalogue of Microorganisms (GCM) 10K type strain sequencing project: providing services to taxonomists for standard genome sequencing and annotation.</title>
        <authorList>
            <consortium name="The Broad Institute Genomics Platform"/>
            <consortium name="The Broad Institute Genome Sequencing Center for Infectious Disease"/>
            <person name="Wu L."/>
            <person name="Ma J."/>
        </authorList>
    </citation>
    <scope>NUCLEOTIDE SEQUENCE [LARGE SCALE GENOMIC DNA]</scope>
    <source>
        <strain evidence="3">CGMCC 1.7030</strain>
    </source>
</reference>